<name>A0A6J7X014_9CAUD</name>
<accession>A0A6J7X014</accession>
<gene>
    <name evidence="1" type="ORF">UFOVP371_13</name>
</gene>
<proteinExistence type="predicted"/>
<evidence type="ECO:0000313" key="1">
    <source>
        <dbReference type="EMBL" id="CAB5222515.1"/>
    </source>
</evidence>
<reference evidence="1" key="1">
    <citation type="submission" date="2020-05" db="EMBL/GenBank/DDBJ databases">
        <authorList>
            <person name="Chiriac C."/>
            <person name="Salcher M."/>
            <person name="Ghai R."/>
            <person name="Kavagutti S V."/>
        </authorList>
    </citation>
    <scope>NUCLEOTIDE SEQUENCE</scope>
</reference>
<organism evidence="1">
    <name type="scientific">uncultured Caudovirales phage</name>
    <dbReference type="NCBI Taxonomy" id="2100421"/>
    <lineage>
        <taxon>Viruses</taxon>
        <taxon>Duplodnaviria</taxon>
        <taxon>Heunggongvirae</taxon>
        <taxon>Uroviricota</taxon>
        <taxon>Caudoviricetes</taxon>
        <taxon>Peduoviridae</taxon>
        <taxon>Maltschvirus</taxon>
        <taxon>Maltschvirus maltsch</taxon>
    </lineage>
</organism>
<dbReference type="EMBL" id="LR798312">
    <property type="protein sequence ID" value="CAB5222515.1"/>
    <property type="molecule type" value="Genomic_DNA"/>
</dbReference>
<protein>
    <submittedName>
        <fullName evidence="1">Uncharacterized protein</fullName>
    </submittedName>
</protein>
<sequence>MKVEFIKEHEDGSASFSIDMNDEETSAFIRLGLIAALEQGVKDAEKYIGETGE</sequence>